<organism evidence="7 8">
    <name type="scientific">Heterodera schachtii</name>
    <name type="common">Sugarbeet cyst nematode worm</name>
    <name type="synonym">Tylenchus schachtii</name>
    <dbReference type="NCBI Taxonomy" id="97005"/>
    <lineage>
        <taxon>Eukaryota</taxon>
        <taxon>Metazoa</taxon>
        <taxon>Ecdysozoa</taxon>
        <taxon>Nematoda</taxon>
        <taxon>Chromadorea</taxon>
        <taxon>Rhabditida</taxon>
        <taxon>Tylenchina</taxon>
        <taxon>Tylenchomorpha</taxon>
        <taxon>Tylenchoidea</taxon>
        <taxon>Heteroderidae</taxon>
        <taxon>Heteroderinae</taxon>
        <taxon>Heterodera</taxon>
    </lineage>
</organism>
<feature type="transmembrane region" description="Helical" evidence="6">
    <location>
        <begin position="12"/>
        <end position="31"/>
    </location>
</feature>
<accession>A0ABD2JXZ0</accession>
<evidence type="ECO:0000313" key="8">
    <source>
        <dbReference type="Proteomes" id="UP001620645"/>
    </source>
</evidence>
<dbReference type="Pfam" id="PF02487">
    <property type="entry name" value="CLN3"/>
    <property type="match status" value="2"/>
</dbReference>
<evidence type="ECO:0000256" key="5">
    <source>
        <dbReference type="ARBA" id="ARBA00023136"/>
    </source>
</evidence>
<feature type="transmembrane region" description="Helical" evidence="6">
    <location>
        <begin position="158"/>
        <end position="178"/>
    </location>
</feature>
<protein>
    <recommendedName>
        <fullName evidence="9">Battenin</fullName>
    </recommendedName>
</protein>
<dbReference type="PANTHER" id="PTHR10981:SF8">
    <property type="entry name" value="BATTENIN"/>
    <property type="match status" value="1"/>
</dbReference>
<proteinExistence type="inferred from homology"/>
<comment type="similarity">
    <text evidence="2">Belongs to the battenin family.</text>
</comment>
<keyword evidence="5 6" id="KW-0472">Membrane</keyword>
<dbReference type="GO" id="GO:0012505">
    <property type="term" value="C:endomembrane system"/>
    <property type="evidence" value="ECO:0007669"/>
    <property type="project" value="UniProtKB-SubCell"/>
</dbReference>
<reference evidence="7 8" key="1">
    <citation type="submission" date="2024-10" db="EMBL/GenBank/DDBJ databases">
        <authorList>
            <person name="Kim D."/>
        </authorList>
    </citation>
    <scope>NUCLEOTIDE SEQUENCE [LARGE SCALE GENOMIC DNA]</scope>
    <source>
        <strain evidence="7">Taebaek</strain>
    </source>
</reference>
<evidence type="ECO:0000313" key="7">
    <source>
        <dbReference type="EMBL" id="KAL3095507.1"/>
    </source>
</evidence>
<dbReference type="SUPFAM" id="SSF103473">
    <property type="entry name" value="MFS general substrate transporter"/>
    <property type="match status" value="1"/>
</dbReference>
<dbReference type="AlphaFoldDB" id="A0ABD2JXZ0"/>
<comment type="subcellular location">
    <subcellularLocation>
        <location evidence="1">Endomembrane system</location>
        <topology evidence="1">Multi-pass membrane protein</topology>
    </subcellularLocation>
</comment>
<evidence type="ECO:0000256" key="1">
    <source>
        <dbReference type="ARBA" id="ARBA00004127"/>
    </source>
</evidence>
<keyword evidence="4 6" id="KW-1133">Transmembrane helix</keyword>
<feature type="transmembrane region" description="Helical" evidence="6">
    <location>
        <begin position="252"/>
        <end position="275"/>
    </location>
</feature>
<dbReference type="Proteomes" id="UP001620645">
    <property type="component" value="Unassembled WGS sequence"/>
</dbReference>
<evidence type="ECO:0000256" key="2">
    <source>
        <dbReference type="ARBA" id="ARBA00007467"/>
    </source>
</evidence>
<name>A0ABD2JXZ0_HETSC</name>
<feature type="transmembrane region" description="Helical" evidence="6">
    <location>
        <begin position="93"/>
        <end position="111"/>
    </location>
</feature>
<keyword evidence="3 6" id="KW-0812">Transmembrane</keyword>
<dbReference type="GO" id="GO:0005773">
    <property type="term" value="C:vacuole"/>
    <property type="evidence" value="ECO:0007669"/>
    <property type="project" value="UniProtKB-ARBA"/>
</dbReference>
<evidence type="ECO:0000256" key="4">
    <source>
        <dbReference type="ARBA" id="ARBA00022989"/>
    </source>
</evidence>
<evidence type="ECO:0008006" key="9">
    <source>
        <dbReference type="Google" id="ProtNLM"/>
    </source>
</evidence>
<dbReference type="EMBL" id="JBICCN010000082">
    <property type="protein sequence ID" value="KAL3095507.1"/>
    <property type="molecule type" value="Genomic_DNA"/>
</dbReference>
<sequence>MEPKGQLRNLIAFWIFGLANNFAFVVMLSAAKDIIKGPTKESANLNNATTNLPSENLCRHVLPKPSCGAAIFGSVAYAALTEPKLFGLSPRNALLSMLIVPIIFALAYWLLLTPSPTVHRMQLLSPSTWIVPVNTSQIADGNIKNANEFGFGTKMRQITSLLGLIFPLCLVFFAEYLINSGLFQLLHFDCAHGFGLSEASQFRWYQTLYQLGVFISRSSVTVLSLPTFVLYLLAVLQCGNILIFYFQSLFHYIPHIGIVFFVIFVEGLLGGASYVNTFDKIHKKTPKELREFSMSIVATSDSLGVTIAGFSAILLHNHICILYGTIYT</sequence>
<gene>
    <name evidence="7" type="ORF">niasHS_005205</name>
</gene>
<dbReference type="InterPro" id="IPR036259">
    <property type="entry name" value="MFS_trans_sf"/>
</dbReference>
<feature type="transmembrane region" description="Helical" evidence="6">
    <location>
        <begin position="220"/>
        <end position="246"/>
    </location>
</feature>
<dbReference type="PANTHER" id="PTHR10981">
    <property type="entry name" value="BATTENIN"/>
    <property type="match status" value="1"/>
</dbReference>
<evidence type="ECO:0000256" key="6">
    <source>
        <dbReference type="SAM" id="Phobius"/>
    </source>
</evidence>
<keyword evidence="8" id="KW-1185">Reference proteome</keyword>
<comment type="caution">
    <text evidence="7">The sequence shown here is derived from an EMBL/GenBank/DDBJ whole genome shotgun (WGS) entry which is preliminary data.</text>
</comment>
<evidence type="ECO:0000256" key="3">
    <source>
        <dbReference type="ARBA" id="ARBA00022692"/>
    </source>
</evidence>
<dbReference type="InterPro" id="IPR003492">
    <property type="entry name" value="Battenin_disease_Cln3"/>
</dbReference>